<proteinExistence type="predicted"/>
<evidence type="ECO:0000313" key="2">
    <source>
        <dbReference type="EMBL" id="JAH18477.1"/>
    </source>
</evidence>
<keyword evidence="1" id="KW-0472">Membrane</keyword>
<dbReference type="AlphaFoldDB" id="A0A0E9QPS6"/>
<dbReference type="EMBL" id="GBXM01090100">
    <property type="protein sequence ID" value="JAH18477.1"/>
    <property type="molecule type" value="Transcribed_RNA"/>
</dbReference>
<name>A0A0E9QPS6_ANGAN</name>
<evidence type="ECO:0000256" key="1">
    <source>
        <dbReference type="SAM" id="Phobius"/>
    </source>
</evidence>
<sequence length="69" mass="7725">MGNELGTYPGGCGFGHMDRCSFWPCIRHTTSVTPTVFGAAYYSFLLLILNGTLPIGSFLYHCCYLLLYY</sequence>
<keyword evidence="1" id="KW-0812">Transmembrane</keyword>
<accession>A0A0E9QPS6</accession>
<reference evidence="2" key="1">
    <citation type="submission" date="2014-11" db="EMBL/GenBank/DDBJ databases">
        <authorList>
            <person name="Amaro Gonzalez C."/>
        </authorList>
    </citation>
    <scope>NUCLEOTIDE SEQUENCE</scope>
</reference>
<protein>
    <submittedName>
        <fullName evidence="2">Uncharacterized protein</fullName>
    </submittedName>
</protein>
<organism evidence="2">
    <name type="scientific">Anguilla anguilla</name>
    <name type="common">European freshwater eel</name>
    <name type="synonym">Muraena anguilla</name>
    <dbReference type="NCBI Taxonomy" id="7936"/>
    <lineage>
        <taxon>Eukaryota</taxon>
        <taxon>Metazoa</taxon>
        <taxon>Chordata</taxon>
        <taxon>Craniata</taxon>
        <taxon>Vertebrata</taxon>
        <taxon>Euteleostomi</taxon>
        <taxon>Actinopterygii</taxon>
        <taxon>Neopterygii</taxon>
        <taxon>Teleostei</taxon>
        <taxon>Anguilliformes</taxon>
        <taxon>Anguillidae</taxon>
        <taxon>Anguilla</taxon>
    </lineage>
</organism>
<keyword evidence="1" id="KW-1133">Transmembrane helix</keyword>
<reference evidence="2" key="2">
    <citation type="journal article" date="2015" name="Fish Shellfish Immunol.">
        <title>Early steps in the European eel (Anguilla anguilla)-Vibrio vulnificus interaction in the gills: Role of the RtxA13 toxin.</title>
        <authorList>
            <person name="Callol A."/>
            <person name="Pajuelo D."/>
            <person name="Ebbesson L."/>
            <person name="Teles M."/>
            <person name="MacKenzie S."/>
            <person name="Amaro C."/>
        </authorList>
    </citation>
    <scope>NUCLEOTIDE SEQUENCE</scope>
</reference>
<feature type="transmembrane region" description="Helical" evidence="1">
    <location>
        <begin position="41"/>
        <end position="67"/>
    </location>
</feature>